<keyword evidence="1" id="KW-0813">Transport</keyword>
<feature type="domain" description="ABC transporter" evidence="4">
    <location>
        <begin position="22"/>
        <end position="258"/>
    </location>
</feature>
<gene>
    <name evidence="5" type="ORF">ENV67_07205</name>
</gene>
<evidence type="ECO:0000256" key="3">
    <source>
        <dbReference type="ARBA" id="ARBA00022840"/>
    </source>
</evidence>
<evidence type="ECO:0000256" key="1">
    <source>
        <dbReference type="ARBA" id="ARBA00022448"/>
    </source>
</evidence>
<keyword evidence="3 5" id="KW-0067">ATP-binding</keyword>
<protein>
    <submittedName>
        <fullName evidence="5">ATP-binding cassette domain-containing protein</fullName>
    </submittedName>
</protein>
<dbReference type="GO" id="GO:0005524">
    <property type="term" value="F:ATP binding"/>
    <property type="evidence" value="ECO:0007669"/>
    <property type="project" value="UniProtKB-KW"/>
</dbReference>
<dbReference type="AlphaFoldDB" id="A0A7C4YSJ1"/>
<proteinExistence type="predicted"/>
<evidence type="ECO:0000259" key="4">
    <source>
        <dbReference type="PROSITE" id="PS50893"/>
    </source>
</evidence>
<accession>A0A7C4YSJ1</accession>
<comment type="caution">
    <text evidence="5">The sequence shown here is derived from an EMBL/GenBank/DDBJ whole genome shotgun (WGS) entry which is preliminary data.</text>
</comment>
<name>A0A7C4YSJ1_UNCW3</name>
<dbReference type="PROSITE" id="PS50893">
    <property type="entry name" value="ABC_TRANSPORTER_2"/>
    <property type="match status" value="1"/>
</dbReference>
<dbReference type="GO" id="GO:0016887">
    <property type="term" value="F:ATP hydrolysis activity"/>
    <property type="evidence" value="ECO:0007669"/>
    <property type="project" value="InterPro"/>
</dbReference>
<dbReference type="PANTHER" id="PTHR42711:SF4">
    <property type="entry name" value="ABC TRANSPORTER RELATED"/>
    <property type="match status" value="1"/>
</dbReference>
<evidence type="ECO:0000256" key="2">
    <source>
        <dbReference type="ARBA" id="ARBA00022741"/>
    </source>
</evidence>
<dbReference type="SUPFAM" id="SSF52540">
    <property type="entry name" value="P-loop containing nucleoside triphosphate hydrolases"/>
    <property type="match status" value="1"/>
</dbReference>
<reference evidence="5" key="1">
    <citation type="journal article" date="2020" name="mSystems">
        <title>Genome- and Community-Level Interaction Insights into Carbon Utilization and Element Cycling Functions of Hydrothermarchaeota in Hydrothermal Sediment.</title>
        <authorList>
            <person name="Zhou Z."/>
            <person name="Liu Y."/>
            <person name="Xu W."/>
            <person name="Pan J."/>
            <person name="Luo Z.H."/>
            <person name="Li M."/>
        </authorList>
    </citation>
    <scope>NUCLEOTIDE SEQUENCE [LARGE SCALE GENOMIC DNA]</scope>
    <source>
        <strain evidence="5">SpSt-780</strain>
    </source>
</reference>
<dbReference type="SMART" id="SM00382">
    <property type="entry name" value="AAA"/>
    <property type="match status" value="1"/>
</dbReference>
<dbReference type="InterPro" id="IPR027417">
    <property type="entry name" value="P-loop_NTPase"/>
</dbReference>
<evidence type="ECO:0000313" key="5">
    <source>
        <dbReference type="EMBL" id="HGW92308.1"/>
    </source>
</evidence>
<dbReference type="InterPro" id="IPR003593">
    <property type="entry name" value="AAA+_ATPase"/>
</dbReference>
<sequence>MEGINVCDLYKSYKAEKVKEGSFFKNFFKREYEIVKAIDGINFNVKKGEMVGLIGPNGAGKTTLLKMLSGVLYPDKGEIRIDGFIPFRRDRKFLENITFFTGQRSFLSIIVWDLAAIEGYELLRDIYRIDRKTFKERIDYFTDILNASDLINKPLRKLSLGERTKVELIGSLLHFPEYVLLDEPTIGLDIVSQKNLWDFFKHYNQERKATLIITSHYIRDIEELGKRVILLNKGKIIYDGERDEIREKIQYKKTIKIELSEETKDIPFEEYDYEDGKIILNVENDEINETLKKIASMKNVIDIEITEPSFEFIIRELYKV</sequence>
<dbReference type="InterPro" id="IPR050763">
    <property type="entry name" value="ABC_transporter_ATP-binding"/>
</dbReference>
<dbReference type="Pfam" id="PF00005">
    <property type="entry name" value="ABC_tran"/>
    <property type="match status" value="1"/>
</dbReference>
<keyword evidence="2" id="KW-0547">Nucleotide-binding</keyword>
<dbReference type="EMBL" id="DTHG01000089">
    <property type="protein sequence ID" value="HGW92308.1"/>
    <property type="molecule type" value="Genomic_DNA"/>
</dbReference>
<dbReference type="InterPro" id="IPR003439">
    <property type="entry name" value="ABC_transporter-like_ATP-bd"/>
</dbReference>
<dbReference type="PANTHER" id="PTHR42711">
    <property type="entry name" value="ABC TRANSPORTER ATP-BINDING PROTEIN"/>
    <property type="match status" value="1"/>
</dbReference>
<organism evidence="5">
    <name type="scientific">candidate division WOR-3 bacterium</name>
    <dbReference type="NCBI Taxonomy" id="2052148"/>
    <lineage>
        <taxon>Bacteria</taxon>
        <taxon>Bacteria division WOR-3</taxon>
    </lineage>
</organism>
<dbReference type="PROSITE" id="PS00211">
    <property type="entry name" value="ABC_TRANSPORTER_1"/>
    <property type="match status" value="1"/>
</dbReference>
<dbReference type="Gene3D" id="3.40.50.300">
    <property type="entry name" value="P-loop containing nucleotide triphosphate hydrolases"/>
    <property type="match status" value="1"/>
</dbReference>
<dbReference type="InterPro" id="IPR017871">
    <property type="entry name" value="ABC_transporter-like_CS"/>
</dbReference>